<gene>
    <name evidence="1" type="ORF">AFUS01_LOCUS2681</name>
</gene>
<evidence type="ECO:0000313" key="1">
    <source>
        <dbReference type="EMBL" id="CAG7679404.1"/>
    </source>
</evidence>
<keyword evidence="2" id="KW-1185">Reference proteome</keyword>
<sequence length="26" mass="3054">MLDREGEFSAFVAQYMQSEKDQTDDL</sequence>
<accession>A0A8J2J1N3</accession>
<evidence type="ECO:0000313" key="2">
    <source>
        <dbReference type="Proteomes" id="UP000708208"/>
    </source>
</evidence>
<protein>
    <submittedName>
        <fullName evidence="1">Uncharacterized protein</fullName>
    </submittedName>
</protein>
<reference evidence="1" key="1">
    <citation type="submission" date="2021-06" db="EMBL/GenBank/DDBJ databases">
        <authorList>
            <person name="Hodson N. C."/>
            <person name="Mongue J. A."/>
            <person name="Jaron S. K."/>
        </authorList>
    </citation>
    <scope>NUCLEOTIDE SEQUENCE</scope>
</reference>
<comment type="caution">
    <text evidence="1">The sequence shown here is derived from an EMBL/GenBank/DDBJ whole genome shotgun (WGS) entry which is preliminary data.</text>
</comment>
<dbReference type="Proteomes" id="UP000708208">
    <property type="component" value="Unassembled WGS sequence"/>
</dbReference>
<feature type="non-terminal residue" evidence="1">
    <location>
        <position position="1"/>
    </location>
</feature>
<name>A0A8J2J1N3_9HEXA</name>
<organism evidence="1 2">
    <name type="scientific">Allacma fusca</name>
    <dbReference type="NCBI Taxonomy" id="39272"/>
    <lineage>
        <taxon>Eukaryota</taxon>
        <taxon>Metazoa</taxon>
        <taxon>Ecdysozoa</taxon>
        <taxon>Arthropoda</taxon>
        <taxon>Hexapoda</taxon>
        <taxon>Collembola</taxon>
        <taxon>Symphypleona</taxon>
        <taxon>Sminthuridae</taxon>
        <taxon>Allacma</taxon>
    </lineage>
</organism>
<dbReference type="AlphaFoldDB" id="A0A8J2J1N3"/>
<dbReference type="EMBL" id="CAJVCH010015514">
    <property type="protein sequence ID" value="CAG7679404.1"/>
    <property type="molecule type" value="Genomic_DNA"/>
</dbReference>
<proteinExistence type="predicted"/>